<dbReference type="InterPro" id="IPR017522">
    <property type="entry name" value="Sugar_tfrase_PEP-CTERM_Stp2"/>
</dbReference>
<protein>
    <submittedName>
        <fullName evidence="3">Sugar transferase, PEP-CTERM/EpsH1 system associated</fullName>
    </submittedName>
</protein>
<name>A0ABY1QJ77_9BURK</name>
<dbReference type="Pfam" id="PF00534">
    <property type="entry name" value="Glycos_transf_1"/>
    <property type="match status" value="1"/>
</dbReference>
<sequence>MKPAPLVVHLIYRFDFGGLETLVAECINRMPPQQYRHAVVCLTGYTEFARKISRDDVEIIALDKQPGLGLGTHLKLWKLLRRLKPAVLHSYNLSAVEYAFTAAMAGVPVRVHAEHDRDAGDPHGLNRKHNLLRRGVTPFIDRYVPVSEDLQRWLRQVVGVPDAKTLMIANGVDTERFLPQAHAGRDEFVIGTVGRVQDVKNHSGLVDAFIRLRELLPDQRHRLRLAIVGDGPLFGSIRDKVHAAGLDEVVWLPGSRTDIADLMSGFDVFALPSIAEGTPVTILEAMACGLPVVASKVGGIPEVVEQMATGLLVPPSDPAALDEALAIYVQDPQLAARHGAAGRARVERSNSIAAMVAGYARLYDTLRASKTKLSKA</sequence>
<evidence type="ECO:0000259" key="1">
    <source>
        <dbReference type="Pfam" id="PF00534"/>
    </source>
</evidence>
<comment type="caution">
    <text evidence="3">The sequence shown here is derived from an EMBL/GenBank/DDBJ whole genome shotgun (WGS) entry which is preliminary data.</text>
</comment>
<feature type="domain" description="Glycosyltransferase subfamily 4-like N-terminal" evidence="2">
    <location>
        <begin position="16"/>
        <end position="176"/>
    </location>
</feature>
<dbReference type="PANTHER" id="PTHR12526">
    <property type="entry name" value="GLYCOSYLTRANSFERASE"/>
    <property type="match status" value="1"/>
</dbReference>
<keyword evidence="4" id="KW-1185">Reference proteome</keyword>
<dbReference type="Proteomes" id="UP001158049">
    <property type="component" value="Unassembled WGS sequence"/>
</dbReference>
<dbReference type="EMBL" id="FXUL01000015">
    <property type="protein sequence ID" value="SMP69484.1"/>
    <property type="molecule type" value="Genomic_DNA"/>
</dbReference>
<reference evidence="3 4" key="1">
    <citation type="submission" date="2017-05" db="EMBL/GenBank/DDBJ databases">
        <authorList>
            <person name="Varghese N."/>
            <person name="Submissions S."/>
        </authorList>
    </citation>
    <scope>NUCLEOTIDE SEQUENCE [LARGE SCALE GENOMIC DNA]</scope>
    <source>
        <strain evidence="3 4">DSM 26001</strain>
    </source>
</reference>
<dbReference type="Gene3D" id="3.40.50.2000">
    <property type="entry name" value="Glycogen Phosphorylase B"/>
    <property type="match status" value="2"/>
</dbReference>
<dbReference type="SUPFAM" id="SSF53756">
    <property type="entry name" value="UDP-Glycosyltransferase/glycogen phosphorylase"/>
    <property type="match status" value="1"/>
</dbReference>
<dbReference type="Pfam" id="PF13439">
    <property type="entry name" value="Glyco_transf_4"/>
    <property type="match status" value="1"/>
</dbReference>
<keyword evidence="3" id="KW-0808">Transferase</keyword>
<dbReference type="RefSeq" id="WP_283443667.1">
    <property type="nucleotide sequence ID" value="NZ_FXUL01000015.1"/>
</dbReference>
<dbReference type="GO" id="GO:0016740">
    <property type="term" value="F:transferase activity"/>
    <property type="evidence" value="ECO:0007669"/>
    <property type="project" value="UniProtKB-KW"/>
</dbReference>
<evidence type="ECO:0000259" key="2">
    <source>
        <dbReference type="Pfam" id="PF13439"/>
    </source>
</evidence>
<accession>A0ABY1QJ77</accession>
<dbReference type="InterPro" id="IPR028098">
    <property type="entry name" value="Glyco_trans_4-like_N"/>
</dbReference>
<proteinExistence type="predicted"/>
<evidence type="ECO:0000313" key="3">
    <source>
        <dbReference type="EMBL" id="SMP69484.1"/>
    </source>
</evidence>
<dbReference type="InterPro" id="IPR001296">
    <property type="entry name" value="Glyco_trans_1"/>
</dbReference>
<feature type="domain" description="Glycosyl transferase family 1" evidence="1">
    <location>
        <begin position="183"/>
        <end position="344"/>
    </location>
</feature>
<evidence type="ECO:0000313" key="4">
    <source>
        <dbReference type="Proteomes" id="UP001158049"/>
    </source>
</evidence>
<gene>
    <name evidence="3" type="ORF">SAMN06295970_11541</name>
</gene>
<organism evidence="3 4">
    <name type="scientific">Noviherbaspirillum suwonense</name>
    <dbReference type="NCBI Taxonomy" id="1224511"/>
    <lineage>
        <taxon>Bacteria</taxon>
        <taxon>Pseudomonadati</taxon>
        <taxon>Pseudomonadota</taxon>
        <taxon>Betaproteobacteria</taxon>
        <taxon>Burkholderiales</taxon>
        <taxon>Oxalobacteraceae</taxon>
        <taxon>Noviherbaspirillum</taxon>
    </lineage>
</organism>
<dbReference type="NCBIfam" id="TIGR03088">
    <property type="entry name" value="stp2"/>
    <property type="match status" value="1"/>
</dbReference>